<reference evidence="7 8" key="1">
    <citation type="submission" date="2022-09" db="EMBL/GenBank/DDBJ databases">
        <title>Enrichment on poylsaccharides allowed isolation of novel metabolic and taxonomic groups of Haloarchaea.</title>
        <authorList>
            <person name="Sorokin D.Y."/>
            <person name="Elcheninov A.G."/>
            <person name="Khizhniak T.V."/>
            <person name="Kolganova T.V."/>
            <person name="Kublanov I.V."/>
        </authorList>
    </citation>
    <scope>NUCLEOTIDE SEQUENCE [LARGE SCALE GENOMIC DNA]</scope>
    <source>
        <strain evidence="7 8">AArc-curdl1</strain>
    </source>
</reference>
<feature type="transmembrane region" description="Helical" evidence="5">
    <location>
        <begin position="143"/>
        <end position="163"/>
    </location>
</feature>
<accession>A0AAP2Z4X8</accession>
<comment type="subcellular location">
    <subcellularLocation>
        <location evidence="1">Membrane</location>
        <topology evidence="1">Multi-pass membrane protein</topology>
    </subcellularLocation>
</comment>
<sequence>MYTLLWLAVLVGAATAIIWWGSIALETATDRLALYYGLPAIVQGSILTAIGSSFPEIASVVIATLRYGEFELGVAAIVGSALFNVLLIPAVAALVHRETLESNRALVYREAQFYIIAVATLLLTFSLAVIYFPSDEGPLFGEITRLLALFPLALYGLYIFIQYQEAADYQADLSPPEIDVLKQWATLALSLLAILVGVEILVGAAVDLGIYFDTPSFLWGITIIAAATSLPDAIISVRASRSGDSTISLANVFGSNIFDLLVAIPVGILLAGATPVDFGVAAPLMGFLVVATIFVFAAARTDFELTNTEAWLLIGVYVLFVGWMLLESTGVTNVLL</sequence>
<feature type="transmembrane region" description="Helical" evidence="5">
    <location>
        <begin position="249"/>
        <end position="272"/>
    </location>
</feature>
<dbReference type="InterPro" id="IPR004837">
    <property type="entry name" value="NaCa_Exmemb"/>
</dbReference>
<evidence type="ECO:0000313" key="8">
    <source>
        <dbReference type="Proteomes" id="UP001321047"/>
    </source>
</evidence>
<feature type="transmembrane region" description="Helical" evidence="5">
    <location>
        <begin position="6"/>
        <end position="25"/>
    </location>
</feature>
<comment type="caution">
    <text evidence="7">The sequence shown here is derived from an EMBL/GenBank/DDBJ whole genome shotgun (WGS) entry which is preliminary data.</text>
</comment>
<feature type="transmembrane region" description="Helical" evidence="5">
    <location>
        <begin position="217"/>
        <end position="237"/>
    </location>
</feature>
<evidence type="ECO:0000259" key="6">
    <source>
        <dbReference type="Pfam" id="PF01699"/>
    </source>
</evidence>
<evidence type="ECO:0000256" key="3">
    <source>
        <dbReference type="ARBA" id="ARBA00022989"/>
    </source>
</evidence>
<dbReference type="RefSeq" id="WP_342805808.1">
    <property type="nucleotide sequence ID" value="NZ_JAOPJZ010000001.1"/>
</dbReference>
<dbReference type="AlphaFoldDB" id="A0AAP2Z4X8"/>
<name>A0AAP2Z4X8_9EURY</name>
<dbReference type="GO" id="GO:0008273">
    <property type="term" value="F:calcium, potassium:sodium antiporter activity"/>
    <property type="evidence" value="ECO:0007669"/>
    <property type="project" value="TreeGrafter"/>
</dbReference>
<evidence type="ECO:0000313" key="7">
    <source>
        <dbReference type="EMBL" id="MCU4750736.1"/>
    </source>
</evidence>
<dbReference type="Gene3D" id="1.20.1420.30">
    <property type="entry name" value="NCX, central ion-binding region"/>
    <property type="match status" value="1"/>
</dbReference>
<dbReference type="InterPro" id="IPR044880">
    <property type="entry name" value="NCX_ion-bd_dom_sf"/>
</dbReference>
<feature type="transmembrane region" description="Helical" evidence="5">
    <location>
        <begin position="278"/>
        <end position="298"/>
    </location>
</feature>
<keyword evidence="4 5" id="KW-0472">Membrane</keyword>
<dbReference type="GO" id="GO:0005886">
    <property type="term" value="C:plasma membrane"/>
    <property type="evidence" value="ECO:0007669"/>
    <property type="project" value="TreeGrafter"/>
</dbReference>
<organism evidence="7 8">
    <name type="scientific">Natronosalvus hydrolyticus</name>
    <dbReference type="NCBI Taxonomy" id="2979988"/>
    <lineage>
        <taxon>Archaea</taxon>
        <taxon>Methanobacteriati</taxon>
        <taxon>Methanobacteriota</taxon>
        <taxon>Stenosarchaea group</taxon>
        <taxon>Halobacteria</taxon>
        <taxon>Halobacteriales</taxon>
        <taxon>Natrialbaceae</taxon>
        <taxon>Natronosalvus</taxon>
    </lineage>
</organism>
<dbReference type="PANTHER" id="PTHR10846">
    <property type="entry name" value="SODIUM/POTASSIUM/CALCIUM EXCHANGER"/>
    <property type="match status" value="1"/>
</dbReference>
<protein>
    <submittedName>
        <fullName evidence="7">Sodium:calcium antiporter</fullName>
    </submittedName>
</protein>
<dbReference type="Pfam" id="PF01699">
    <property type="entry name" value="Na_Ca_ex"/>
    <property type="match status" value="2"/>
</dbReference>
<dbReference type="PANTHER" id="PTHR10846:SF8">
    <property type="entry name" value="INNER MEMBRANE PROTEIN YRBG"/>
    <property type="match status" value="1"/>
</dbReference>
<evidence type="ECO:0000256" key="5">
    <source>
        <dbReference type="SAM" id="Phobius"/>
    </source>
</evidence>
<feature type="transmembrane region" description="Helical" evidence="5">
    <location>
        <begin position="184"/>
        <end position="205"/>
    </location>
</feature>
<feature type="transmembrane region" description="Helical" evidence="5">
    <location>
        <begin position="32"/>
        <end position="52"/>
    </location>
</feature>
<feature type="transmembrane region" description="Helical" evidence="5">
    <location>
        <begin position="310"/>
        <end position="326"/>
    </location>
</feature>
<keyword evidence="2 5" id="KW-0812">Transmembrane</keyword>
<feature type="domain" description="Sodium/calcium exchanger membrane region" evidence="6">
    <location>
        <begin position="183"/>
        <end position="325"/>
    </location>
</feature>
<keyword evidence="3 5" id="KW-1133">Transmembrane helix</keyword>
<keyword evidence="8" id="KW-1185">Reference proteome</keyword>
<feature type="domain" description="Sodium/calcium exchanger membrane region" evidence="6">
    <location>
        <begin position="7"/>
        <end position="163"/>
    </location>
</feature>
<evidence type="ECO:0000256" key="2">
    <source>
        <dbReference type="ARBA" id="ARBA00022692"/>
    </source>
</evidence>
<dbReference type="GO" id="GO:0005262">
    <property type="term" value="F:calcium channel activity"/>
    <property type="evidence" value="ECO:0007669"/>
    <property type="project" value="TreeGrafter"/>
</dbReference>
<dbReference type="Proteomes" id="UP001321047">
    <property type="component" value="Unassembled WGS sequence"/>
</dbReference>
<feature type="transmembrane region" description="Helical" evidence="5">
    <location>
        <begin position="72"/>
        <end position="92"/>
    </location>
</feature>
<dbReference type="InterPro" id="IPR004481">
    <property type="entry name" value="K/Na/Ca-exchanger"/>
</dbReference>
<evidence type="ECO:0000256" key="1">
    <source>
        <dbReference type="ARBA" id="ARBA00004141"/>
    </source>
</evidence>
<feature type="transmembrane region" description="Helical" evidence="5">
    <location>
        <begin position="113"/>
        <end position="131"/>
    </location>
</feature>
<dbReference type="EMBL" id="JAOPJZ010000001">
    <property type="protein sequence ID" value="MCU4750736.1"/>
    <property type="molecule type" value="Genomic_DNA"/>
</dbReference>
<dbReference type="GO" id="GO:0006874">
    <property type="term" value="P:intracellular calcium ion homeostasis"/>
    <property type="evidence" value="ECO:0007669"/>
    <property type="project" value="TreeGrafter"/>
</dbReference>
<gene>
    <name evidence="7" type="ORF">OB919_01870</name>
</gene>
<evidence type="ECO:0000256" key="4">
    <source>
        <dbReference type="ARBA" id="ARBA00023136"/>
    </source>
</evidence>
<proteinExistence type="predicted"/>